<name>A0A1E7FBM6_9STRA</name>
<gene>
    <name evidence="1" type="ORF">FRACYDRAFT_269369</name>
</gene>
<dbReference type="InParanoid" id="A0A1E7FBM6"/>
<evidence type="ECO:0000313" key="2">
    <source>
        <dbReference type="Proteomes" id="UP000095751"/>
    </source>
</evidence>
<sequence>MDKVLTDVHHSLVLESLLFDFSATMAENAVRLLDERIFLGDLVPTVQELMGRYSYERQKRMPLLNYRAFEATIFLKSFRDRLIDMFDSNTLFQRLCLEAEDRKMLRCGNALCLKPVSVKGSHSTCFIALYPNDKTKMKLVLLCRTQDLNLADFMFRERSNIAIHVLDNIAIEASGLALKELHFASECLLKDSLWNSFSSRLSYPNPVESVPNRIPQYQSLDDLLRLVPAHPFLQLPINGSTKKDKIPPEVAFLFGKESGINWLSCCSSMKQNKFFSPNSSTEEKGFINNLFYIERYDVFLMLVVKRDSSLLRADVIEKKCSPEKYQSIFDSVISFIFHYVWRNL</sequence>
<accession>A0A1E7FBM6</accession>
<organism evidence="1 2">
    <name type="scientific">Fragilariopsis cylindrus CCMP1102</name>
    <dbReference type="NCBI Taxonomy" id="635003"/>
    <lineage>
        <taxon>Eukaryota</taxon>
        <taxon>Sar</taxon>
        <taxon>Stramenopiles</taxon>
        <taxon>Ochrophyta</taxon>
        <taxon>Bacillariophyta</taxon>
        <taxon>Bacillariophyceae</taxon>
        <taxon>Bacillariophycidae</taxon>
        <taxon>Bacillariales</taxon>
        <taxon>Bacillariaceae</taxon>
        <taxon>Fragilariopsis</taxon>
    </lineage>
</organism>
<dbReference type="EMBL" id="KV784359">
    <property type="protein sequence ID" value="OEU15455.1"/>
    <property type="molecule type" value="Genomic_DNA"/>
</dbReference>
<protein>
    <submittedName>
        <fullName evidence="1">Uncharacterized protein</fullName>
    </submittedName>
</protein>
<reference evidence="1 2" key="1">
    <citation type="submission" date="2016-09" db="EMBL/GenBank/DDBJ databases">
        <title>Extensive genetic diversity and differential bi-allelic expression allows diatom success in the polar Southern Ocean.</title>
        <authorList>
            <consortium name="DOE Joint Genome Institute"/>
            <person name="Mock T."/>
            <person name="Otillar R.P."/>
            <person name="Strauss J."/>
            <person name="Dupont C."/>
            <person name="Frickenhaus S."/>
            <person name="Maumus F."/>
            <person name="Mcmullan M."/>
            <person name="Sanges R."/>
            <person name="Schmutz J."/>
            <person name="Toseland A."/>
            <person name="Valas R."/>
            <person name="Veluchamy A."/>
            <person name="Ward B.J."/>
            <person name="Allen A."/>
            <person name="Barry K."/>
            <person name="Falciatore A."/>
            <person name="Ferrante M."/>
            <person name="Fortunato A.E."/>
            <person name="Gloeckner G."/>
            <person name="Gruber A."/>
            <person name="Hipkin R."/>
            <person name="Janech M."/>
            <person name="Kroth P."/>
            <person name="Leese F."/>
            <person name="Lindquist E."/>
            <person name="Lyon B.R."/>
            <person name="Martin J."/>
            <person name="Mayer C."/>
            <person name="Parker M."/>
            <person name="Quesneville H."/>
            <person name="Raymond J."/>
            <person name="Uhlig C."/>
            <person name="Valentin K.U."/>
            <person name="Worden A.Z."/>
            <person name="Armbrust E.V."/>
            <person name="Bowler C."/>
            <person name="Green B."/>
            <person name="Moulton V."/>
            <person name="Van Oosterhout C."/>
            <person name="Grigoriev I."/>
        </authorList>
    </citation>
    <scope>NUCLEOTIDE SEQUENCE [LARGE SCALE GENOMIC DNA]</scope>
    <source>
        <strain evidence="1 2">CCMP1102</strain>
    </source>
</reference>
<dbReference type="OrthoDB" id="43547at2759"/>
<dbReference type="Proteomes" id="UP000095751">
    <property type="component" value="Unassembled WGS sequence"/>
</dbReference>
<keyword evidence="2" id="KW-1185">Reference proteome</keyword>
<dbReference type="AlphaFoldDB" id="A0A1E7FBM6"/>
<proteinExistence type="predicted"/>
<evidence type="ECO:0000313" key="1">
    <source>
        <dbReference type="EMBL" id="OEU15455.1"/>
    </source>
</evidence>
<dbReference type="KEGG" id="fcy:FRACYDRAFT_269369"/>